<dbReference type="EMBL" id="CP157960">
    <property type="protein sequence ID" value="XBT94901.1"/>
    <property type="molecule type" value="Genomic_DNA"/>
</dbReference>
<dbReference type="Gene3D" id="3.40.50.1390">
    <property type="entry name" value="Resolvase, N-terminal catalytic domain"/>
    <property type="match status" value="1"/>
</dbReference>
<accession>A0AAU7RXS4</accession>
<dbReference type="GO" id="GO:0003677">
    <property type="term" value="F:DNA binding"/>
    <property type="evidence" value="ECO:0007669"/>
    <property type="project" value="InterPro"/>
</dbReference>
<dbReference type="RefSeq" id="WP_349958980.1">
    <property type="nucleotide sequence ID" value="NZ_CP157960.1"/>
</dbReference>
<dbReference type="InterPro" id="IPR036162">
    <property type="entry name" value="Resolvase-like_N_sf"/>
</dbReference>
<name>A0AAU7RXS4_9HYPH</name>
<gene>
    <name evidence="3" type="ORF">ABM479_16275</name>
</gene>
<feature type="region of interest" description="Disordered" evidence="1">
    <location>
        <begin position="78"/>
        <end position="100"/>
    </location>
</feature>
<evidence type="ECO:0000259" key="2">
    <source>
        <dbReference type="PROSITE" id="PS51736"/>
    </source>
</evidence>
<dbReference type="SUPFAM" id="SSF53041">
    <property type="entry name" value="Resolvase-like"/>
    <property type="match status" value="1"/>
</dbReference>
<evidence type="ECO:0000313" key="3">
    <source>
        <dbReference type="EMBL" id="XBT94901.1"/>
    </source>
</evidence>
<proteinExistence type="predicted"/>
<dbReference type="AlphaFoldDB" id="A0AAU7RXS4"/>
<sequence>MRNVDTGDALVAVRLDRSARSLSHLFEVIEDLSVRGAHFRLLQDPIDSSITQRMFSRQVLGGVAQLERALISERAKGIKAARTTGGLPVDAASEKEPRRP</sequence>
<reference evidence="3" key="1">
    <citation type="submission" date="2024-06" db="EMBL/GenBank/DDBJ databases">
        <authorList>
            <person name="Li T."/>
            <person name="Gao R."/>
        </authorList>
    </citation>
    <scope>NUCLEOTIDE SEQUENCE</scope>
    <source>
        <strain evidence="3">ZPR3</strain>
    </source>
</reference>
<dbReference type="GO" id="GO:0000150">
    <property type="term" value="F:DNA strand exchange activity"/>
    <property type="evidence" value="ECO:0007669"/>
    <property type="project" value="InterPro"/>
</dbReference>
<feature type="domain" description="Resolvase/invertase-type recombinase catalytic" evidence="2">
    <location>
        <begin position="1"/>
        <end position="86"/>
    </location>
</feature>
<protein>
    <submittedName>
        <fullName evidence="3">Recombinase family protein</fullName>
    </submittedName>
</protein>
<organism evidence="3">
    <name type="scientific">Rhizobium sp. ZPR3</name>
    <dbReference type="NCBI Taxonomy" id="3158967"/>
    <lineage>
        <taxon>Bacteria</taxon>
        <taxon>Pseudomonadati</taxon>
        <taxon>Pseudomonadota</taxon>
        <taxon>Alphaproteobacteria</taxon>
        <taxon>Hyphomicrobiales</taxon>
        <taxon>Rhizobiaceae</taxon>
        <taxon>Rhizobium/Agrobacterium group</taxon>
        <taxon>Rhizobium</taxon>
    </lineage>
</organism>
<dbReference type="PROSITE" id="PS51736">
    <property type="entry name" value="RECOMBINASES_3"/>
    <property type="match status" value="1"/>
</dbReference>
<dbReference type="InterPro" id="IPR006119">
    <property type="entry name" value="Resolv_N"/>
</dbReference>
<dbReference type="Pfam" id="PF00239">
    <property type="entry name" value="Resolvase"/>
    <property type="match status" value="1"/>
</dbReference>
<evidence type="ECO:0000256" key="1">
    <source>
        <dbReference type="SAM" id="MobiDB-lite"/>
    </source>
</evidence>